<organism evidence="3 4">
    <name type="scientific">Caballeronia udeis</name>
    <dbReference type="NCBI Taxonomy" id="1232866"/>
    <lineage>
        <taxon>Bacteria</taxon>
        <taxon>Pseudomonadati</taxon>
        <taxon>Pseudomonadota</taxon>
        <taxon>Betaproteobacteria</taxon>
        <taxon>Burkholderiales</taxon>
        <taxon>Burkholderiaceae</taxon>
        <taxon>Caballeronia</taxon>
    </lineage>
</organism>
<feature type="chain" id="PRO_5046756283" description="Lipoprotein" evidence="2">
    <location>
        <begin position="28"/>
        <end position="280"/>
    </location>
</feature>
<evidence type="ECO:0000256" key="1">
    <source>
        <dbReference type="SAM" id="MobiDB-lite"/>
    </source>
</evidence>
<accession>A0ABW8MDL1</accession>
<keyword evidence="4" id="KW-1185">Reference proteome</keyword>
<evidence type="ECO:0000256" key="2">
    <source>
        <dbReference type="SAM" id="SignalP"/>
    </source>
</evidence>
<evidence type="ECO:0000313" key="3">
    <source>
        <dbReference type="EMBL" id="MFK4440561.1"/>
    </source>
</evidence>
<proteinExistence type="predicted"/>
<evidence type="ECO:0000313" key="4">
    <source>
        <dbReference type="Proteomes" id="UP001620514"/>
    </source>
</evidence>
<keyword evidence="2" id="KW-0732">Signal</keyword>
<gene>
    <name evidence="3" type="ORF">ABH943_000561</name>
</gene>
<dbReference type="PROSITE" id="PS51257">
    <property type="entry name" value="PROKAR_LIPOPROTEIN"/>
    <property type="match status" value="1"/>
</dbReference>
<name>A0ABW8MDL1_9BURK</name>
<reference evidence="3 4" key="1">
    <citation type="submission" date="2024-11" db="EMBL/GenBank/DDBJ databases">
        <title>Using genomics to understand microbial adaptation to soil warming.</title>
        <authorList>
            <person name="Deangelis K.M. PhD."/>
        </authorList>
    </citation>
    <scope>NUCLEOTIDE SEQUENCE [LARGE SCALE GENOMIC DNA]</scope>
    <source>
        <strain evidence="3 4">GAS97</strain>
    </source>
</reference>
<comment type="caution">
    <text evidence="3">The sequence shown here is derived from an EMBL/GenBank/DDBJ whole genome shotgun (WGS) entry which is preliminary data.</text>
</comment>
<dbReference type="Proteomes" id="UP001620514">
    <property type="component" value="Unassembled WGS sequence"/>
</dbReference>
<feature type="signal peptide" evidence="2">
    <location>
        <begin position="1"/>
        <end position="27"/>
    </location>
</feature>
<feature type="region of interest" description="Disordered" evidence="1">
    <location>
        <begin position="48"/>
        <end position="69"/>
    </location>
</feature>
<sequence length="280" mass="30337">MTDLRTPWLRCAIISVVLALTTGCATTSDVNPSAEGGQLGSPPPIVNPSAGGGLLGARPPTGWNNSPAPTGEELIEVRGYVLVRDDHVPANAIGYAVPIFTSRQEIDRFCPLFLDHMSFSGALNQGTPMRINSYGREVQIAPFVWPVTTWAKNDMADCKTLGDRYDFSGARTFLKLAQQTIAAQGGRDIDALKSGPFILTARRVSGSMVLYDLSQAPDGDYPTWLTRAVEQMTNPAATETLYVTPNWHDKARYYVFGAIPSFNGILDVLMPGFKDAHAKS</sequence>
<dbReference type="EMBL" id="JBIYDN010000001">
    <property type="protein sequence ID" value="MFK4440561.1"/>
    <property type="molecule type" value="Genomic_DNA"/>
</dbReference>
<evidence type="ECO:0008006" key="5">
    <source>
        <dbReference type="Google" id="ProtNLM"/>
    </source>
</evidence>
<protein>
    <recommendedName>
        <fullName evidence="5">Lipoprotein</fullName>
    </recommendedName>
</protein>